<accession>A0A4P9CB17</accession>
<dbReference type="SMART" id="SM00420">
    <property type="entry name" value="HTH_DEOR"/>
    <property type="match status" value="1"/>
</dbReference>
<dbReference type="InterPro" id="IPR036390">
    <property type="entry name" value="WH_DNA-bd_sf"/>
</dbReference>
<evidence type="ECO:0000313" key="6">
    <source>
        <dbReference type="Proteomes" id="UP000218387"/>
    </source>
</evidence>
<sequence>MFEEQRIDKIKKYLLEHRSADYKTLCEAVPASLSTVRRDVDKLAKQGFLEKKRGGMVLSDTQINQVFYENADDLIGLKTEVGYAAAGLVQSGDIIFIGAGNSCWQMSKFITAENITVVTHSFNVVMELAPKPNIRLIFLGGDVEIESKKYFTSGSFAQETLKNIYIEKSFITVNGVSEDFGYTINNNYLAEIYTMLLKFSDKTYVLADETKFGKRAFRKICEFDAVGHIITTTGYPEEYQKAFAEMQVEVITSR</sequence>
<dbReference type="InterPro" id="IPR037171">
    <property type="entry name" value="NagB/RpiA_transferase-like"/>
</dbReference>
<evidence type="ECO:0000259" key="4">
    <source>
        <dbReference type="PROSITE" id="PS51000"/>
    </source>
</evidence>
<keyword evidence="2" id="KW-0238">DNA-binding</keyword>
<protein>
    <submittedName>
        <fullName evidence="5">DeoR/GlpR transcriptional regulator</fullName>
    </submittedName>
</protein>
<dbReference type="PROSITE" id="PS51000">
    <property type="entry name" value="HTH_DEOR_2"/>
    <property type="match status" value="1"/>
</dbReference>
<keyword evidence="1" id="KW-0805">Transcription regulation</keyword>
<reference evidence="5 6" key="1">
    <citation type="submission" date="2018-05" db="EMBL/GenBank/DDBJ databases">
        <title>Genome comparison of Eubacterium sp.</title>
        <authorList>
            <person name="Feng Y."/>
            <person name="Sanchez-Andrea I."/>
            <person name="Stams A.J.M."/>
            <person name="De Vos W.M."/>
        </authorList>
    </citation>
    <scope>NUCLEOTIDE SEQUENCE [LARGE SCALE GENOMIC DNA]</scope>
    <source>
        <strain evidence="5 6">YI</strain>
    </source>
</reference>
<dbReference type="PANTHER" id="PTHR30363">
    <property type="entry name" value="HTH-TYPE TRANSCRIPTIONAL REGULATOR SRLR-RELATED"/>
    <property type="match status" value="1"/>
</dbReference>
<dbReference type="Proteomes" id="UP000218387">
    <property type="component" value="Chromosome"/>
</dbReference>
<dbReference type="GO" id="GO:0003700">
    <property type="term" value="F:DNA-binding transcription factor activity"/>
    <property type="evidence" value="ECO:0007669"/>
    <property type="project" value="InterPro"/>
</dbReference>
<gene>
    <name evidence="5" type="ORF">CPZ25_011410</name>
</gene>
<name>A0A4P9CB17_EUBML</name>
<dbReference type="RefSeq" id="WP_096918560.1">
    <property type="nucleotide sequence ID" value="NZ_CP029487.1"/>
</dbReference>
<dbReference type="PROSITE" id="PS00894">
    <property type="entry name" value="HTH_DEOR_1"/>
    <property type="match status" value="1"/>
</dbReference>
<keyword evidence="6" id="KW-1185">Reference proteome</keyword>
<dbReference type="InterPro" id="IPR001034">
    <property type="entry name" value="DeoR_HTH"/>
</dbReference>
<dbReference type="AlphaFoldDB" id="A0A4P9CB17"/>
<feature type="domain" description="HTH deoR-type" evidence="4">
    <location>
        <begin position="3"/>
        <end position="58"/>
    </location>
</feature>
<dbReference type="EMBL" id="CP029487">
    <property type="protein sequence ID" value="QCT71912.1"/>
    <property type="molecule type" value="Genomic_DNA"/>
</dbReference>
<dbReference type="Pfam" id="PF08220">
    <property type="entry name" value="HTH_DeoR"/>
    <property type="match status" value="1"/>
</dbReference>
<dbReference type="SUPFAM" id="SSF100950">
    <property type="entry name" value="NagB/RpiA/CoA transferase-like"/>
    <property type="match status" value="1"/>
</dbReference>
<evidence type="ECO:0000256" key="1">
    <source>
        <dbReference type="ARBA" id="ARBA00023015"/>
    </source>
</evidence>
<dbReference type="SMART" id="SM01134">
    <property type="entry name" value="DeoRC"/>
    <property type="match status" value="1"/>
</dbReference>
<dbReference type="GO" id="GO:0003677">
    <property type="term" value="F:DNA binding"/>
    <property type="evidence" value="ECO:0007669"/>
    <property type="project" value="UniProtKB-KW"/>
</dbReference>
<dbReference type="PANTHER" id="PTHR30363:SF44">
    <property type="entry name" value="AGA OPERON TRANSCRIPTIONAL REPRESSOR-RELATED"/>
    <property type="match status" value="1"/>
</dbReference>
<organism evidence="5 6">
    <name type="scientific">Eubacterium maltosivorans</name>
    <dbReference type="NCBI Taxonomy" id="2041044"/>
    <lineage>
        <taxon>Bacteria</taxon>
        <taxon>Bacillati</taxon>
        <taxon>Bacillota</taxon>
        <taxon>Clostridia</taxon>
        <taxon>Eubacteriales</taxon>
        <taxon>Eubacteriaceae</taxon>
        <taxon>Eubacterium</taxon>
    </lineage>
</organism>
<dbReference type="InterPro" id="IPR014036">
    <property type="entry name" value="DeoR-like_C"/>
</dbReference>
<evidence type="ECO:0000256" key="2">
    <source>
        <dbReference type="ARBA" id="ARBA00023125"/>
    </source>
</evidence>
<evidence type="ECO:0000313" key="5">
    <source>
        <dbReference type="EMBL" id="QCT71912.1"/>
    </source>
</evidence>
<evidence type="ECO:0000256" key="3">
    <source>
        <dbReference type="ARBA" id="ARBA00023163"/>
    </source>
</evidence>
<dbReference type="Gene3D" id="3.40.50.1360">
    <property type="match status" value="1"/>
</dbReference>
<dbReference type="Pfam" id="PF00455">
    <property type="entry name" value="DeoRC"/>
    <property type="match status" value="1"/>
</dbReference>
<dbReference type="InterPro" id="IPR018356">
    <property type="entry name" value="Tscrpt_reg_HTH_DeoR_CS"/>
</dbReference>
<dbReference type="KEGG" id="emt:CPZ25_011410"/>
<proteinExistence type="predicted"/>
<dbReference type="InterPro" id="IPR050313">
    <property type="entry name" value="Carb_Metab_HTH_regulators"/>
</dbReference>
<keyword evidence="3" id="KW-0804">Transcription</keyword>
<dbReference type="SUPFAM" id="SSF46785">
    <property type="entry name" value="Winged helix' DNA-binding domain"/>
    <property type="match status" value="1"/>
</dbReference>